<feature type="transmembrane region" description="Helical" evidence="1">
    <location>
        <begin position="80"/>
        <end position="102"/>
    </location>
</feature>
<proteinExistence type="predicted"/>
<dbReference type="RefSeq" id="WP_256709295.1">
    <property type="nucleotide sequence ID" value="NZ_CP101914.1"/>
</dbReference>
<dbReference type="InterPro" id="IPR013901">
    <property type="entry name" value="Anthrone_oxy"/>
</dbReference>
<sequence>MMDWLFIMYTVSIAIQAGLFFIFSNTIMNVLKDYKMHEGREVMVRINKEMQNPLFLAIFFSPLIIIIVSIIFHPSIFDRWVIISFITYFIGSLLVTILFNVPMNRRLDVNKNMENWNNYVRQWTLWNHVRTISSVLALIAIMIRETPLI</sequence>
<evidence type="ECO:0000256" key="1">
    <source>
        <dbReference type="SAM" id="Phobius"/>
    </source>
</evidence>
<organism evidence="2 3">
    <name type="scientific">Oceanobacillus jeddahense</name>
    <dbReference type="NCBI Taxonomy" id="1462527"/>
    <lineage>
        <taxon>Bacteria</taxon>
        <taxon>Bacillati</taxon>
        <taxon>Bacillota</taxon>
        <taxon>Bacilli</taxon>
        <taxon>Bacillales</taxon>
        <taxon>Bacillaceae</taxon>
        <taxon>Oceanobacillus</taxon>
    </lineage>
</organism>
<feature type="transmembrane region" description="Helical" evidence="1">
    <location>
        <begin position="123"/>
        <end position="143"/>
    </location>
</feature>
<evidence type="ECO:0000313" key="2">
    <source>
        <dbReference type="EMBL" id="UUI04381.1"/>
    </source>
</evidence>
<gene>
    <name evidence="2" type="ORF">NP439_06930</name>
</gene>
<evidence type="ECO:0000313" key="3">
    <source>
        <dbReference type="Proteomes" id="UP001059773"/>
    </source>
</evidence>
<keyword evidence="3" id="KW-1185">Reference proteome</keyword>
<name>A0ABY5JWD0_9BACI</name>
<dbReference type="Proteomes" id="UP001059773">
    <property type="component" value="Chromosome"/>
</dbReference>
<dbReference type="Pfam" id="PF08592">
    <property type="entry name" value="Anthrone_oxy"/>
    <property type="match status" value="1"/>
</dbReference>
<reference evidence="2" key="1">
    <citation type="submission" date="2022-07" db="EMBL/GenBank/DDBJ databases">
        <title>FELIX.</title>
        <authorList>
            <person name="Wan K.H."/>
            <person name="Park S."/>
            <person name="Lawrence Q."/>
            <person name="Eichenberger J.P."/>
            <person name="Booth B.W."/>
            <person name="Piaggio A.J."/>
            <person name="Chandler J.C."/>
            <person name="Franklin A.B."/>
            <person name="Celniker S.E."/>
        </authorList>
    </citation>
    <scope>NUCLEOTIDE SEQUENCE</scope>
    <source>
        <strain evidence="2">QA-1986 374</strain>
    </source>
</reference>
<protein>
    <submittedName>
        <fullName evidence="2">DUF1772 domain-containing protein</fullName>
    </submittedName>
</protein>
<feature type="transmembrane region" description="Helical" evidence="1">
    <location>
        <begin position="6"/>
        <end position="31"/>
    </location>
</feature>
<feature type="transmembrane region" description="Helical" evidence="1">
    <location>
        <begin position="52"/>
        <end position="74"/>
    </location>
</feature>
<keyword evidence="1" id="KW-1133">Transmembrane helix</keyword>
<keyword evidence="1" id="KW-0472">Membrane</keyword>
<dbReference type="EMBL" id="CP101914">
    <property type="protein sequence ID" value="UUI04381.1"/>
    <property type="molecule type" value="Genomic_DNA"/>
</dbReference>
<keyword evidence="1" id="KW-0812">Transmembrane</keyword>
<accession>A0ABY5JWD0</accession>